<reference evidence="1 2" key="1">
    <citation type="submission" date="2019-06" db="EMBL/GenBank/DDBJ databases">
        <title>Draft genomes of female and male turbot (Scophthalmus maximus).</title>
        <authorList>
            <person name="Xu H."/>
            <person name="Xu X.-W."/>
            <person name="Shao C."/>
            <person name="Chen S."/>
        </authorList>
    </citation>
    <scope>NUCLEOTIDE SEQUENCE [LARGE SCALE GENOMIC DNA]</scope>
    <source>
        <strain evidence="1">Ysfricsl-2016a</strain>
        <tissue evidence="1">Blood</tissue>
    </source>
</reference>
<evidence type="ECO:0000313" key="1">
    <source>
        <dbReference type="EMBL" id="KAF0026349.1"/>
    </source>
</evidence>
<accession>A0A6A4S1D8</accession>
<proteinExistence type="predicted"/>
<dbReference type="Proteomes" id="UP000438429">
    <property type="component" value="Unassembled WGS sequence"/>
</dbReference>
<gene>
    <name evidence="1" type="ORF">F2P81_021086</name>
</gene>
<sequence length="138" mass="15447">MQRNANIRFTSERTIRGGSVLKLMNEMEHFIYNPSNSEGHGTQSSQTHLEIKIHHVASTNPVVMMIRLWSSDTTALLPPSPYKGPIGLNSHQSYQVTPTLDGNSCADTDECFFYGLYDYDVMECTGPQILSKASVDEF</sequence>
<dbReference type="EMBL" id="VEVO01000019">
    <property type="protein sequence ID" value="KAF0026349.1"/>
    <property type="molecule type" value="Genomic_DNA"/>
</dbReference>
<name>A0A6A4S1D8_SCOMX</name>
<organism evidence="1 2">
    <name type="scientific">Scophthalmus maximus</name>
    <name type="common">Turbot</name>
    <name type="synonym">Psetta maxima</name>
    <dbReference type="NCBI Taxonomy" id="52904"/>
    <lineage>
        <taxon>Eukaryota</taxon>
        <taxon>Metazoa</taxon>
        <taxon>Chordata</taxon>
        <taxon>Craniata</taxon>
        <taxon>Vertebrata</taxon>
        <taxon>Euteleostomi</taxon>
        <taxon>Actinopterygii</taxon>
        <taxon>Neopterygii</taxon>
        <taxon>Teleostei</taxon>
        <taxon>Neoteleostei</taxon>
        <taxon>Acanthomorphata</taxon>
        <taxon>Carangaria</taxon>
        <taxon>Pleuronectiformes</taxon>
        <taxon>Pleuronectoidei</taxon>
        <taxon>Scophthalmidae</taxon>
        <taxon>Scophthalmus</taxon>
    </lineage>
</organism>
<comment type="caution">
    <text evidence="1">The sequence shown here is derived from an EMBL/GenBank/DDBJ whole genome shotgun (WGS) entry which is preliminary data.</text>
</comment>
<dbReference type="AlphaFoldDB" id="A0A6A4S1D8"/>
<evidence type="ECO:0000313" key="2">
    <source>
        <dbReference type="Proteomes" id="UP000438429"/>
    </source>
</evidence>
<protein>
    <submittedName>
        <fullName evidence="1">Uncharacterized protein</fullName>
    </submittedName>
</protein>